<dbReference type="SMART" id="SM00460">
    <property type="entry name" value="TGc"/>
    <property type="match status" value="1"/>
</dbReference>
<feature type="domain" description="Transglutaminase-like" evidence="1">
    <location>
        <begin position="205"/>
        <end position="280"/>
    </location>
</feature>
<keyword evidence="3" id="KW-1185">Reference proteome</keyword>
<dbReference type="EMBL" id="JACHFM010000001">
    <property type="protein sequence ID" value="MBB5220300.1"/>
    <property type="molecule type" value="Genomic_DNA"/>
</dbReference>
<dbReference type="AlphaFoldDB" id="A0A840SHR7"/>
<dbReference type="Proteomes" id="UP000549457">
    <property type="component" value="Unassembled WGS sequence"/>
</dbReference>
<dbReference type="InterPro" id="IPR006311">
    <property type="entry name" value="TAT_signal"/>
</dbReference>
<accession>A0A840SHR7</accession>
<comment type="caution">
    <text evidence="2">The sequence shown here is derived from an EMBL/GenBank/DDBJ whole genome shotgun (WGS) entry which is preliminary data.</text>
</comment>
<dbReference type="PROSITE" id="PS51318">
    <property type="entry name" value="TAT"/>
    <property type="match status" value="1"/>
</dbReference>
<sequence>MMHATRRSFLKLGAAAGFASAVPFGLRAEEVPRYAPTASGWRRFELSTTLTPPAGQGATKVWLPLPDLGTDWQRTIDTRWTGNATSAAIVTDPATGTRLFAAGFDAGEAAPSLTLISTVETRNRTIDWSARTPATEDPAVLSAALAPSGLKPLDGVVRDTARQITGGATTDVDKVRALYDWIVANCHREPTVAGCGTGDIAAVLTAAGHGGKCADLNGLFVGLARASGVPARDIYGVRVAPSAFGYKQLGGNPEKLSGAQHCRAEVWLEDHGWVAMDPADVLKVMRQERPDWIRDRADPLIAPVDAALFGNWEGNWVGFNTANDLTLPGDDAGRPLPFLMYPQGVNAAGRLDELAADAFAYAITAREA</sequence>
<proteinExistence type="predicted"/>
<dbReference type="PANTHER" id="PTHR38339">
    <property type="entry name" value="TRANSGLUTAMINASE DOMAIN PROTEIN"/>
    <property type="match status" value="1"/>
</dbReference>
<reference evidence="2 3" key="1">
    <citation type="submission" date="2020-08" db="EMBL/GenBank/DDBJ databases">
        <title>Genomic Encyclopedia of Type Strains, Phase IV (KMG-IV): sequencing the most valuable type-strain genomes for metagenomic binning, comparative biology and taxonomic classification.</title>
        <authorList>
            <person name="Goeker M."/>
        </authorList>
    </citation>
    <scope>NUCLEOTIDE SEQUENCE [LARGE SCALE GENOMIC DNA]</scope>
    <source>
        <strain evidence="2 3">DSM 101730</strain>
    </source>
</reference>
<dbReference type="Gene3D" id="3.10.620.30">
    <property type="match status" value="1"/>
</dbReference>
<name>A0A840SHR7_9RHOB</name>
<evidence type="ECO:0000259" key="1">
    <source>
        <dbReference type="SMART" id="SM00460"/>
    </source>
</evidence>
<dbReference type="GO" id="GO:0006508">
    <property type="term" value="P:proteolysis"/>
    <property type="evidence" value="ECO:0007669"/>
    <property type="project" value="UniProtKB-KW"/>
</dbReference>
<keyword evidence="2" id="KW-0378">Hydrolase</keyword>
<evidence type="ECO:0000313" key="2">
    <source>
        <dbReference type="EMBL" id="MBB5220300.1"/>
    </source>
</evidence>
<keyword evidence="2" id="KW-0645">Protease</keyword>
<evidence type="ECO:0000313" key="3">
    <source>
        <dbReference type="Proteomes" id="UP000549457"/>
    </source>
</evidence>
<dbReference type="InterPro" id="IPR038765">
    <property type="entry name" value="Papain-like_cys_pep_sf"/>
</dbReference>
<dbReference type="InterPro" id="IPR002931">
    <property type="entry name" value="Transglutaminase-like"/>
</dbReference>
<organism evidence="2 3">
    <name type="scientific">Amaricoccus macauensis</name>
    <dbReference type="NCBI Taxonomy" id="57001"/>
    <lineage>
        <taxon>Bacteria</taxon>
        <taxon>Pseudomonadati</taxon>
        <taxon>Pseudomonadota</taxon>
        <taxon>Alphaproteobacteria</taxon>
        <taxon>Rhodobacterales</taxon>
        <taxon>Paracoccaceae</taxon>
        <taxon>Amaricoccus</taxon>
    </lineage>
</organism>
<dbReference type="RefSeq" id="WP_221288105.1">
    <property type="nucleotide sequence ID" value="NZ_JACHFM010000001.1"/>
</dbReference>
<dbReference type="Pfam" id="PF01841">
    <property type="entry name" value="Transglut_core"/>
    <property type="match status" value="1"/>
</dbReference>
<dbReference type="PANTHER" id="PTHR38339:SF1">
    <property type="entry name" value="TRANSGLUTAMINASE-LIKE DOMAIN-CONTAINING PROTEIN"/>
    <property type="match status" value="1"/>
</dbReference>
<protein>
    <submittedName>
        <fullName evidence="2">Transglutaminase-like putative cysteine protease</fullName>
    </submittedName>
</protein>
<dbReference type="SUPFAM" id="SSF54001">
    <property type="entry name" value="Cysteine proteinases"/>
    <property type="match status" value="1"/>
</dbReference>
<dbReference type="GO" id="GO:0008233">
    <property type="term" value="F:peptidase activity"/>
    <property type="evidence" value="ECO:0007669"/>
    <property type="project" value="UniProtKB-KW"/>
</dbReference>
<gene>
    <name evidence="2" type="ORF">HNP73_000221</name>
</gene>